<feature type="domain" description="3-hydroxyisobutyrate dehydrogenase-like NAD-binding" evidence="5">
    <location>
        <begin position="154"/>
        <end position="267"/>
    </location>
</feature>
<dbReference type="InterPro" id="IPR008927">
    <property type="entry name" value="6-PGluconate_DH-like_C_sf"/>
</dbReference>
<keyword evidence="2" id="KW-0520">NAD</keyword>
<reference evidence="6 7" key="1">
    <citation type="submission" date="2014-03" db="EMBL/GenBank/DDBJ databases">
        <title>Bradyrhizobium valentinum sp. nov., isolated from effective nodules of Lupinus mariae-josephae, a lupine endemic of basic-lime soils in Eastern Spain.</title>
        <authorList>
            <person name="Duran D."/>
            <person name="Rey L."/>
            <person name="Navarro A."/>
            <person name="Busquets A."/>
            <person name="Imperial J."/>
            <person name="Ruiz-Argueso T."/>
        </authorList>
    </citation>
    <scope>NUCLEOTIDE SEQUENCE [LARGE SCALE GENOMIC DNA]</scope>
    <source>
        <strain evidence="6 7">PAC68</strain>
    </source>
</reference>
<accession>A0A0R3KWM7</accession>
<evidence type="ECO:0000256" key="2">
    <source>
        <dbReference type="ARBA" id="ARBA00023027"/>
    </source>
</evidence>
<dbReference type="Proteomes" id="UP000050863">
    <property type="component" value="Unassembled WGS sequence"/>
</dbReference>
<keyword evidence="1" id="KW-0560">Oxidoreductase</keyword>
<dbReference type="EMBL" id="LLXZ01000191">
    <property type="protein sequence ID" value="KRQ97506.1"/>
    <property type="molecule type" value="Genomic_DNA"/>
</dbReference>
<evidence type="ECO:0000259" key="4">
    <source>
        <dbReference type="Pfam" id="PF03446"/>
    </source>
</evidence>
<evidence type="ECO:0000313" key="6">
    <source>
        <dbReference type="EMBL" id="KRQ97506.1"/>
    </source>
</evidence>
<evidence type="ECO:0000313" key="7">
    <source>
        <dbReference type="Proteomes" id="UP000050863"/>
    </source>
</evidence>
<dbReference type="GO" id="GO:0050661">
    <property type="term" value="F:NADP binding"/>
    <property type="evidence" value="ECO:0007669"/>
    <property type="project" value="InterPro"/>
</dbReference>
<dbReference type="Pfam" id="PF14833">
    <property type="entry name" value="NAD_binding_11"/>
    <property type="match status" value="1"/>
</dbReference>
<feature type="domain" description="6-phosphogluconate dehydrogenase NADP-binding" evidence="4">
    <location>
        <begin position="1"/>
        <end position="151"/>
    </location>
</feature>
<name>A0A0R3KWM7_9BRAD</name>
<dbReference type="GO" id="GO:0016491">
    <property type="term" value="F:oxidoreductase activity"/>
    <property type="evidence" value="ECO:0007669"/>
    <property type="project" value="UniProtKB-KW"/>
</dbReference>
<evidence type="ECO:0000256" key="3">
    <source>
        <dbReference type="PIRSR" id="PIRSR000103-1"/>
    </source>
</evidence>
<dbReference type="PANTHER" id="PTHR43060">
    <property type="entry name" value="3-HYDROXYISOBUTYRATE DEHYDROGENASE-LIKE 1, MITOCHONDRIAL-RELATED"/>
    <property type="match status" value="1"/>
</dbReference>
<dbReference type="AlphaFoldDB" id="A0A0R3KWM7"/>
<evidence type="ECO:0000259" key="5">
    <source>
        <dbReference type="Pfam" id="PF14833"/>
    </source>
</evidence>
<sequence length="279" mass="29387">MGEPICRNLVKKSGKRVLAFDLSAEPLARLKADGAAIAASIADVIKQSGLLFLCLPSAKHVRAVFEGDGILKNVRSGQVVVDLGTSSVSQTRDFAKQLQAKGASWADAPIARTRQAAQDGTLSVMVGTTASLYADVEPLIRCFATDVTHCGDVGAGQVTKILNNMVLFETVNALSEAVAVAKHNGVDPKLLLDTLSKGSADSFALRNHGMKAIVPGNYPERAFSTEYALKDLSYALELASDAGIRIRGAELIGTVLQEAIDAGSGDHYFPVIAKHIGGR</sequence>
<dbReference type="GO" id="GO:0051287">
    <property type="term" value="F:NAD binding"/>
    <property type="evidence" value="ECO:0007669"/>
    <property type="project" value="InterPro"/>
</dbReference>
<protein>
    <submittedName>
        <fullName evidence="6">2-hydroxy-3-oxopropionate reductase</fullName>
    </submittedName>
</protein>
<dbReference type="SUPFAM" id="SSF48179">
    <property type="entry name" value="6-phosphogluconate dehydrogenase C-terminal domain-like"/>
    <property type="match status" value="1"/>
</dbReference>
<feature type="active site" evidence="3">
    <location>
        <position position="160"/>
    </location>
</feature>
<dbReference type="InterPro" id="IPR006115">
    <property type="entry name" value="6PGDH_NADP-bd"/>
</dbReference>
<dbReference type="STRING" id="280332.CQ12_02035"/>
<organism evidence="6 7">
    <name type="scientific">Bradyrhizobium jicamae</name>
    <dbReference type="NCBI Taxonomy" id="280332"/>
    <lineage>
        <taxon>Bacteria</taxon>
        <taxon>Pseudomonadati</taxon>
        <taxon>Pseudomonadota</taxon>
        <taxon>Alphaproteobacteria</taxon>
        <taxon>Hyphomicrobiales</taxon>
        <taxon>Nitrobacteraceae</taxon>
        <taxon>Bradyrhizobium</taxon>
    </lineage>
</organism>
<keyword evidence="7" id="KW-1185">Reference proteome</keyword>
<proteinExistence type="predicted"/>
<dbReference type="InterPro" id="IPR029154">
    <property type="entry name" value="HIBADH-like_NADP-bd"/>
</dbReference>
<comment type="caution">
    <text evidence="6">The sequence shown here is derived from an EMBL/GenBank/DDBJ whole genome shotgun (WGS) entry which is preliminary data.</text>
</comment>
<dbReference type="Pfam" id="PF03446">
    <property type="entry name" value="NAD_binding_2"/>
    <property type="match status" value="1"/>
</dbReference>
<dbReference type="InterPro" id="IPR036291">
    <property type="entry name" value="NAD(P)-bd_dom_sf"/>
</dbReference>
<dbReference type="PIRSF" id="PIRSF000103">
    <property type="entry name" value="HIBADH"/>
    <property type="match status" value="1"/>
</dbReference>
<evidence type="ECO:0000256" key="1">
    <source>
        <dbReference type="ARBA" id="ARBA00023002"/>
    </source>
</evidence>
<dbReference type="SUPFAM" id="SSF51735">
    <property type="entry name" value="NAD(P)-binding Rossmann-fold domains"/>
    <property type="match status" value="1"/>
</dbReference>
<gene>
    <name evidence="6" type="ORF">CQ12_02035</name>
</gene>
<dbReference type="InterPro" id="IPR015815">
    <property type="entry name" value="HIBADH-related"/>
</dbReference>
<dbReference type="Gene3D" id="1.10.1040.10">
    <property type="entry name" value="N-(1-d-carboxylethyl)-l-norvaline Dehydrogenase, domain 2"/>
    <property type="match status" value="1"/>
</dbReference>
<dbReference type="PANTHER" id="PTHR43060:SF15">
    <property type="entry name" value="3-HYDROXYISOBUTYRATE DEHYDROGENASE-LIKE 1, MITOCHONDRIAL-RELATED"/>
    <property type="match status" value="1"/>
</dbReference>
<dbReference type="Gene3D" id="3.40.50.720">
    <property type="entry name" value="NAD(P)-binding Rossmann-like Domain"/>
    <property type="match status" value="1"/>
</dbReference>
<dbReference type="InterPro" id="IPR013328">
    <property type="entry name" value="6PGD_dom2"/>
</dbReference>